<dbReference type="InterPro" id="IPR012463">
    <property type="entry name" value="Ninja_motif"/>
</dbReference>
<dbReference type="AlphaFoldDB" id="A0A2I0VT97"/>
<evidence type="ECO:0000256" key="3">
    <source>
        <dbReference type="ARBA" id="ARBA00023242"/>
    </source>
</evidence>
<evidence type="ECO:0000256" key="4">
    <source>
        <dbReference type="RuleBase" id="RU369029"/>
    </source>
</evidence>
<feature type="compositionally biased region" description="Polar residues" evidence="5">
    <location>
        <begin position="197"/>
        <end position="210"/>
    </location>
</feature>
<comment type="similarity">
    <text evidence="2 4">Belongs to the Ninja family.</text>
</comment>
<evidence type="ECO:0000313" key="8">
    <source>
        <dbReference type="EMBL" id="PKU66621.1"/>
    </source>
</evidence>
<sequence>MEIELAEQEAEELSYPRDLLRRLSGTRCSEELLPVNGKVEDAECFDEGDTELSLGLSLGGCFAVKPTETRLLRSSSTAVISMFPNEVDFTLSSAPLARSCSLPVEAEDEHLKRKEMQGLKRMEVKRKRLEKRTSTRLPMDQVGSGDRKEEGWIGGTNGGILLRWDMGAAGCGMEVDMAQLEAMRRRSSDFNERGLQGSKTPNLSSSSTAPSIPDTDQKSVAVPPLPPLLRSLKSFQEDEVLKRKTGNLNGSKDTGRNLMAEMPCVSTRCGGPDGKRIEGFLYKYTKGEIRIVCVCHGSSHTPAEFVKHAGGGDVENPLRHIVVSPTPSAHNY</sequence>
<evidence type="ECO:0000259" key="7">
    <source>
        <dbReference type="Pfam" id="PF16135"/>
    </source>
</evidence>
<dbReference type="InterPro" id="IPR032308">
    <property type="entry name" value="TDBD"/>
</dbReference>
<reference evidence="8 9" key="2">
    <citation type="journal article" date="2017" name="Nature">
        <title>The Apostasia genome and the evolution of orchids.</title>
        <authorList>
            <person name="Zhang G.Q."/>
            <person name="Liu K.W."/>
            <person name="Li Z."/>
            <person name="Lohaus R."/>
            <person name="Hsiao Y.Y."/>
            <person name="Niu S.C."/>
            <person name="Wang J.Y."/>
            <person name="Lin Y.C."/>
            <person name="Xu Q."/>
            <person name="Chen L.J."/>
            <person name="Yoshida K."/>
            <person name="Fujiwara S."/>
            <person name="Wang Z.W."/>
            <person name="Zhang Y.Q."/>
            <person name="Mitsuda N."/>
            <person name="Wang M."/>
            <person name="Liu G.H."/>
            <person name="Pecoraro L."/>
            <person name="Huang H.X."/>
            <person name="Xiao X.J."/>
            <person name="Lin M."/>
            <person name="Wu X.Y."/>
            <person name="Wu W.L."/>
            <person name="Chen Y.Y."/>
            <person name="Chang S.B."/>
            <person name="Sakamoto S."/>
            <person name="Ohme-Takagi M."/>
            <person name="Yagi M."/>
            <person name="Zeng S.J."/>
            <person name="Shen C.Y."/>
            <person name="Yeh C.M."/>
            <person name="Luo Y.B."/>
            <person name="Tsai W.C."/>
            <person name="Van de Peer Y."/>
            <person name="Liu Z.J."/>
        </authorList>
    </citation>
    <scope>NUCLEOTIDE SEQUENCE [LARGE SCALE GENOMIC DNA]</scope>
    <source>
        <tissue evidence="8">The whole plant</tissue>
    </source>
</reference>
<feature type="domain" description="Ethylene-responsive binding factor-associated repression" evidence="6">
    <location>
        <begin position="46"/>
        <end position="79"/>
    </location>
</feature>
<dbReference type="InterPro" id="IPR032310">
    <property type="entry name" value="NLS_NINJA_AFP-like"/>
</dbReference>
<dbReference type="GO" id="GO:0045892">
    <property type="term" value="P:negative regulation of DNA-templated transcription"/>
    <property type="evidence" value="ECO:0007669"/>
    <property type="project" value="TreeGrafter"/>
</dbReference>
<gene>
    <name evidence="8" type="primary">AFP2</name>
    <name evidence="8" type="ORF">MA16_Dca022377</name>
</gene>
<keyword evidence="3 4" id="KW-0539">Nucleus</keyword>
<protein>
    <recommendedName>
        <fullName evidence="4">Ninja-family protein</fullName>
    </recommendedName>
    <alternativeName>
        <fullName evidence="4">ABI-binding protein</fullName>
    </alternativeName>
</protein>
<dbReference type="Proteomes" id="UP000233837">
    <property type="component" value="Unassembled WGS sequence"/>
</dbReference>
<evidence type="ECO:0000256" key="1">
    <source>
        <dbReference type="ARBA" id="ARBA00004123"/>
    </source>
</evidence>
<dbReference type="OrthoDB" id="667358at2759"/>
<reference evidence="8 9" key="1">
    <citation type="journal article" date="2016" name="Sci. Rep.">
        <title>The Dendrobium catenatum Lindl. genome sequence provides insights into polysaccharide synthase, floral development and adaptive evolution.</title>
        <authorList>
            <person name="Zhang G.Q."/>
            <person name="Xu Q."/>
            <person name="Bian C."/>
            <person name="Tsai W.C."/>
            <person name="Yeh C.M."/>
            <person name="Liu K.W."/>
            <person name="Yoshida K."/>
            <person name="Zhang L.S."/>
            <person name="Chang S.B."/>
            <person name="Chen F."/>
            <person name="Shi Y."/>
            <person name="Su Y.Y."/>
            <person name="Zhang Y.Q."/>
            <person name="Chen L.J."/>
            <person name="Yin Y."/>
            <person name="Lin M."/>
            <person name="Huang H."/>
            <person name="Deng H."/>
            <person name="Wang Z.W."/>
            <person name="Zhu S.L."/>
            <person name="Zhao X."/>
            <person name="Deng C."/>
            <person name="Niu S.C."/>
            <person name="Huang J."/>
            <person name="Wang M."/>
            <person name="Liu G.H."/>
            <person name="Yang H.J."/>
            <person name="Xiao X.J."/>
            <person name="Hsiao Y.Y."/>
            <person name="Wu W.L."/>
            <person name="Chen Y.Y."/>
            <person name="Mitsuda N."/>
            <person name="Ohme-Takagi M."/>
            <person name="Luo Y.B."/>
            <person name="Van de Peer Y."/>
            <person name="Liu Z.J."/>
        </authorList>
    </citation>
    <scope>NUCLEOTIDE SEQUENCE [LARGE SCALE GENOMIC DNA]</scope>
    <source>
        <tissue evidence="8">The whole plant</tissue>
    </source>
</reference>
<dbReference type="InterPro" id="IPR031307">
    <property type="entry name" value="Ninja_fam"/>
</dbReference>
<feature type="region of interest" description="Disordered" evidence="5">
    <location>
        <begin position="186"/>
        <end position="226"/>
    </location>
</feature>
<evidence type="ECO:0000313" key="9">
    <source>
        <dbReference type="Proteomes" id="UP000233837"/>
    </source>
</evidence>
<keyword evidence="9" id="KW-1185">Reference proteome</keyword>
<proteinExistence type="inferred from homology"/>
<name>A0A2I0VT97_9ASPA</name>
<feature type="domain" description="Tify" evidence="7">
    <location>
        <begin position="290"/>
        <end position="323"/>
    </location>
</feature>
<dbReference type="Pfam" id="PF16136">
    <property type="entry name" value="NLS_NINJA_AFP"/>
    <property type="match status" value="1"/>
</dbReference>
<dbReference type="Pfam" id="PF07897">
    <property type="entry name" value="EAR"/>
    <property type="match status" value="1"/>
</dbReference>
<dbReference type="GO" id="GO:0007165">
    <property type="term" value="P:signal transduction"/>
    <property type="evidence" value="ECO:0007669"/>
    <property type="project" value="InterPro"/>
</dbReference>
<dbReference type="GO" id="GO:0005634">
    <property type="term" value="C:nucleus"/>
    <property type="evidence" value="ECO:0007669"/>
    <property type="project" value="UniProtKB-SubCell"/>
</dbReference>
<accession>A0A2I0VT97</accession>
<dbReference type="PANTHER" id="PTHR31413">
    <property type="entry name" value="AFP HOMOLOG 2"/>
    <property type="match status" value="1"/>
</dbReference>
<organism evidence="8 9">
    <name type="scientific">Dendrobium catenatum</name>
    <dbReference type="NCBI Taxonomy" id="906689"/>
    <lineage>
        <taxon>Eukaryota</taxon>
        <taxon>Viridiplantae</taxon>
        <taxon>Streptophyta</taxon>
        <taxon>Embryophyta</taxon>
        <taxon>Tracheophyta</taxon>
        <taxon>Spermatophyta</taxon>
        <taxon>Magnoliopsida</taxon>
        <taxon>Liliopsida</taxon>
        <taxon>Asparagales</taxon>
        <taxon>Orchidaceae</taxon>
        <taxon>Epidendroideae</taxon>
        <taxon>Malaxideae</taxon>
        <taxon>Dendrobiinae</taxon>
        <taxon>Dendrobium</taxon>
    </lineage>
</organism>
<dbReference type="Pfam" id="PF16135">
    <property type="entry name" value="TDBD"/>
    <property type="match status" value="1"/>
</dbReference>
<evidence type="ECO:0000256" key="5">
    <source>
        <dbReference type="SAM" id="MobiDB-lite"/>
    </source>
</evidence>
<dbReference type="EMBL" id="KZ503255">
    <property type="protein sequence ID" value="PKU66621.1"/>
    <property type="molecule type" value="Genomic_DNA"/>
</dbReference>
<dbReference type="PANTHER" id="PTHR31413:SF49">
    <property type="entry name" value="NINJA-FAMILY PROTEIN MODD"/>
    <property type="match status" value="1"/>
</dbReference>
<evidence type="ECO:0000259" key="6">
    <source>
        <dbReference type="Pfam" id="PF07897"/>
    </source>
</evidence>
<evidence type="ECO:0000256" key="2">
    <source>
        <dbReference type="ARBA" id="ARBA00006081"/>
    </source>
</evidence>
<comment type="function">
    <text evidence="4">Acts as a negative regulator of abscisic acid (ABA) response.</text>
</comment>
<comment type="subcellular location">
    <subcellularLocation>
        <location evidence="1 4">Nucleus</location>
    </subcellularLocation>
</comment>